<feature type="binding site" evidence="19">
    <location>
        <position position="79"/>
    </location>
    <ligand>
        <name>Ca(2+)</name>
        <dbReference type="ChEBI" id="CHEBI:29108"/>
        <label>1</label>
    </ligand>
</feature>
<dbReference type="InterPro" id="IPR019794">
    <property type="entry name" value="Peroxidases_AS"/>
</dbReference>
<evidence type="ECO:0000256" key="15">
    <source>
        <dbReference type="ARBA" id="ARBA00023180"/>
    </source>
</evidence>
<feature type="binding site" evidence="18">
    <location>
        <position position="166"/>
    </location>
    <ligand>
        <name>substrate</name>
    </ligand>
</feature>
<accession>A0A6D2JCX7</accession>
<dbReference type="Pfam" id="PF00141">
    <property type="entry name" value="peroxidase"/>
    <property type="match status" value="1"/>
</dbReference>
<dbReference type="GO" id="GO:0006979">
    <property type="term" value="P:response to oxidative stress"/>
    <property type="evidence" value="ECO:0007669"/>
    <property type="project" value="UniProtKB-UniRule"/>
</dbReference>
<dbReference type="OrthoDB" id="1092185at2759"/>
<reference evidence="24" key="1">
    <citation type="submission" date="2020-01" db="EMBL/GenBank/DDBJ databases">
        <authorList>
            <person name="Mishra B."/>
        </authorList>
    </citation>
    <scope>NUCLEOTIDE SEQUENCE [LARGE SCALE GENOMIC DNA]</scope>
</reference>
<dbReference type="InterPro" id="IPR002016">
    <property type="entry name" value="Haem_peroxidase"/>
</dbReference>
<evidence type="ECO:0000256" key="9">
    <source>
        <dbReference type="ARBA" id="ARBA00022723"/>
    </source>
</evidence>
<evidence type="ECO:0000256" key="16">
    <source>
        <dbReference type="ARBA" id="ARBA00023324"/>
    </source>
</evidence>
<evidence type="ECO:0000256" key="6">
    <source>
        <dbReference type="ARBA" id="ARBA00022525"/>
    </source>
</evidence>
<feature type="disulfide bond" evidence="21">
    <location>
        <begin position="44"/>
        <end position="120"/>
    </location>
</feature>
<evidence type="ECO:0000256" key="19">
    <source>
        <dbReference type="PIRSR" id="PIRSR600823-3"/>
    </source>
</evidence>
<evidence type="ECO:0000256" key="7">
    <source>
        <dbReference type="ARBA" id="ARBA00022559"/>
    </source>
</evidence>
<protein>
    <recommendedName>
        <fullName evidence="5 22">Peroxidase</fullName>
        <ecNumber evidence="5 22">1.11.1.7</ecNumber>
    </recommendedName>
</protein>
<keyword evidence="10 22" id="KW-0732">Signal</keyword>
<feature type="binding site" evidence="19">
    <location>
        <position position="76"/>
    </location>
    <ligand>
        <name>Ca(2+)</name>
        <dbReference type="ChEBI" id="CHEBI:29108"/>
        <label>1</label>
    </ligand>
</feature>
<dbReference type="PROSITE" id="PS00436">
    <property type="entry name" value="PEROXIDASE_2"/>
    <property type="match status" value="1"/>
</dbReference>
<keyword evidence="15" id="KW-0325">Glycoprotein</keyword>
<dbReference type="GO" id="GO:0005576">
    <property type="term" value="C:extracellular region"/>
    <property type="evidence" value="ECO:0007669"/>
    <property type="project" value="UniProtKB-SubCell"/>
</dbReference>
<feature type="disulfide bond" evidence="21">
    <location>
        <begin position="203"/>
        <end position="235"/>
    </location>
</feature>
<evidence type="ECO:0000256" key="22">
    <source>
        <dbReference type="RuleBase" id="RU362060"/>
    </source>
</evidence>
<comment type="similarity">
    <text evidence="22">Belongs to the peroxidase family. Classical plant (class III) peroxidase subfamily.</text>
</comment>
<evidence type="ECO:0000256" key="5">
    <source>
        <dbReference type="ARBA" id="ARBA00012313"/>
    </source>
</evidence>
<feature type="disulfide bond" evidence="21">
    <location>
        <begin position="126"/>
        <end position="327"/>
    </location>
</feature>
<dbReference type="InterPro" id="IPR000823">
    <property type="entry name" value="Peroxidase_pln"/>
</dbReference>
<keyword evidence="16 22" id="KW-0376">Hydrogen peroxide</keyword>
<dbReference type="GO" id="GO:0042744">
    <property type="term" value="P:hydrogen peroxide catabolic process"/>
    <property type="evidence" value="ECO:0007669"/>
    <property type="project" value="UniProtKB-KW"/>
</dbReference>
<dbReference type="Proteomes" id="UP000467841">
    <property type="component" value="Unassembled WGS sequence"/>
</dbReference>
<dbReference type="Gene3D" id="1.10.420.10">
    <property type="entry name" value="Peroxidase, domain 2"/>
    <property type="match status" value="1"/>
</dbReference>
<feature type="binding site" evidence="19">
    <location>
        <position position="256"/>
    </location>
    <ligand>
        <name>Ca(2+)</name>
        <dbReference type="ChEBI" id="CHEBI:29108"/>
        <label>2</label>
    </ligand>
</feature>
<dbReference type="InterPro" id="IPR010255">
    <property type="entry name" value="Haem_peroxidase_sf"/>
</dbReference>
<comment type="similarity">
    <text evidence="4">Belongs to the peroxidase family. Ascorbate peroxidase subfamily.</text>
</comment>
<evidence type="ECO:0000256" key="14">
    <source>
        <dbReference type="ARBA" id="ARBA00023157"/>
    </source>
</evidence>
<evidence type="ECO:0000256" key="2">
    <source>
        <dbReference type="ARBA" id="ARBA00002322"/>
    </source>
</evidence>
<keyword evidence="13 19" id="KW-0408">Iron</keyword>
<evidence type="ECO:0000256" key="1">
    <source>
        <dbReference type="ARBA" id="ARBA00000189"/>
    </source>
</evidence>
<feature type="active site" description="Proton acceptor" evidence="17">
    <location>
        <position position="75"/>
    </location>
</feature>
<dbReference type="InterPro" id="IPR019793">
    <property type="entry name" value="Peroxidases_heam-ligand_BS"/>
</dbReference>
<feature type="binding site" evidence="19">
    <location>
        <position position="197"/>
    </location>
    <ligand>
        <name>Ca(2+)</name>
        <dbReference type="ChEBI" id="CHEBI:29108"/>
        <label>2</label>
    </ligand>
</feature>
<dbReference type="PROSITE" id="PS50873">
    <property type="entry name" value="PEROXIDASE_4"/>
    <property type="match status" value="1"/>
</dbReference>
<dbReference type="GO" id="GO:0046872">
    <property type="term" value="F:metal ion binding"/>
    <property type="evidence" value="ECO:0007669"/>
    <property type="project" value="UniProtKB-UniRule"/>
</dbReference>
<evidence type="ECO:0000256" key="10">
    <source>
        <dbReference type="ARBA" id="ARBA00022729"/>
    </source>
</evidence>
<keyword evidence="14 21" id="KW-1015">Disulfide bond</keyword>
<evidence type="ECO:0000256" key="18">
    <source>
        <dbReference type="PIRSR" id="PIRSR600823-2"/>
    </source>
</evidence>
<dbReference type="PRINTS" id="PR00461">
    <property type="entry name" value="PLPEROXIDASE"/>
</dbReference>
<evidence type="ECO:0000256" key="13">
    <source>
        <dbReference type="ARBA" id="ARBA00023004"/>
    </source>
</evidence>
<feature type="binding site" evidence="19">
    <location>
        <position position="83"/>
    </location>
    <ligand>
        <name>Ca(2+)</name>
        <dbReference type="ChEBI" id="CHEBI:29108"/>
        <label>1</label>
    </ligand>
</feature>
<feature type="binding site" description="axial binding residue" evidence="19">
    <location>
        <position position="196"/>
    </location>
    <ligand>
        <name>heme b</name>
        <dbReference type="ChEBI" id="CHEBI:60344"/>
    </ligand>
    <ligandPart>
        <name>Fe</name>
        <dbReference type="ChEBI" id="CHEBI:18248"/>
    </ligandPart>
</feature>
<dbReference type="SUPFAM" id="SSF48113">
    <property type="entry name" value="Heme-dependent peroxidases"/>
    <property type="match status" value="1"/>
</dbReference>
<feature type="site" description="Transition state stabilizer" evidence="20">
    <location>
        <position position="71"/>
    </location>
</feature>
<feature type="binding site" evidence="19">
    <location>
        <position position="81"/>
    </location>
    <ligand>
        <name>Ca(2+)</name>
        <dbReference type="ChEBI" id="CHEBI:29108"/>
        <label>1</label>
    </ligand>
</feature>
<feature type="chain" id="PRO_5025711267" description="Peroxidase" evidence="22">
    <location>
        <begin position="29"/>
        <end position="331"/>
    </location>
</feature>
<keyword evidence="12 22" id="KW-0560">Oxidoreductase</keyword>
<dbReference type="InterPro" id="IPR033905">
    <property type="entry name" value="Secretory_peroxidase"/>
</dbReference>
<dbReference type="PANTHER" id="PTHR31235">
    <property type="entry name" value="PEROXIDASE 25-RELATED"/>
    <property type="match status" value="1"/>
</dbReference>
<comment type="caution">
    <text evidence="24">The sequence shown here is derived from an EMBL/GenBank/DDBJ whole genome shotgun (WGS) entry which is preliminary data.</text>
</comment>
<evidence type="ECO:0000256" key="11">
    <source>
        <dbReference type="ARBA" id="ARBA00022837"/>
    </source>
</evidence>
<dbReference type="CDD" id="cd00693">
    <property type="entry name" value="secretory_peroxidase"/>
    <property type="match status" value="1"/>
</dbReference>
<sequence length="331" mass="35938">MGRVTNSNHRCVLLPLFIVLSATATAQANLFLQRPRIGYYGSACWNVESIVRSVVRSSYFANPANAPGILRMHFHDCFVRGCDGSVLLDGPNSERTAIPNLSLRGFNVIEEAKTQLEIACPRTVSCADILALAARDFVVLTGGPWWPVPLGRLDGRVSLASDVDLPGPTDSVAVQKQSFAAKNLNTQDLVVLAAGHTIGTAGCGVFRNRFFDNNNTGSPDPTINPSFVPQIQAQCPLNGNAAARVALDTGSEGQFDTSYLNNLRFGRGVLESDQVLWTNPETRAIVERLLGLQFPFLLFRPEFARSMSKMSLIEVKTGLDGEIRRVCSAVN</sequence>
<dbReference type="Gene3D" id="1.10.520.10">
    <property type="match status" value="1"/>
</dbReference>
<evidence type="ECO:0000259" key="23">
    <source>
        <dbReference type="PROSITE" id="PS50873"/>
    </source>
</evidence>
<comment type="cofactor">
    <cofactor evidence="19 22">
        <name>Ca(2+)</name>
        <dbReference type="ChEBI" id="CHEBI:29108"/>
    </cofactor>
    <text evidence="19 22">Binds 2 calcium ions per subunit.</text>
</comment>
<dbReference type="EC" id="1.11.1.7" evidence="5 22"/>
<evidence type="ECO:0000256" key="21">
    <source>
        <dbReference type="PIRSR" id="PIRSR600823-5"/>
    </source>
</evidence>
<feature type="binding site" evidence="19">
    <location>
        <position position="85"/>
    </location>
    <ligand>
        <name>Ca(2+)</name>
        <dbReference type="ChEBI" id="CHEBI:29108"/>
        <label>1</label>
    </ligand>
</feature>
<evidence type="ECO:0000256" key="20">
    <source>
        <dbReference type="PIRSR" id="PIRSR600823-4"/>
    </source>
</evidence>
<dbReference type="GO" id="GO:0140825">
    <property type="term" value="F:lactoperoxidase activity"/>
    <property type="evidence" value="ECO:0007669"/>
    <property type="project" value="UniProtKB-EC"/>
</dbReference>
<dbReference type="FunFam" id="1.10.520.10:FF:000006">
    <property type="entry name" value="Peroxidase"/>
    <property type="match status" value="1"/>
</dbReference>
<organism evidence="24 25">
    <name type="scientific">Microthlaspi erraticum</name>
    <dbReference type="NCBI Taxonomy" id="1685480"/>
    <lineage>
        <taxon>Eukaryota</taxon>
        <taxon>Viridiplantae</taxon>
        <taxon>Streptophyta</taxon>
        <taxon>Embryophyta</taxon>
        <taxon>Tracheophyta</taxon>
        <taxon>Spermatophyta</taxon>
        <taxon>Magnoliopsida</taxon>
        <taxon>eudicotyledons</taxon>
        <taxon>Gunneridae</taxon>
        <taxon>Pentapetalae</taxon>
        <taxon>rosids</taxon>
        <taxon>malvids</taxon>
        <taxon>Brassicales</taxon>
        <taxon>Brassicaceae</taxon>
        <taxon>Coluteocarpeae</taxon>
        <taxon>Microthlaspi</taxon>
    </lineage>
</organism>
<proteinExistence type="inferred from homology"/>
<evidence type="ECO:0000313" key="24">
    <source>
        <dbReference type="EMBL" id="CAA7034861.1"/>
    </source>
</evidence>
<keyword evidence="25" id="KW-1185">Reference proteome</keyword>
<dbReference type="PRINTS" id="PR00458">
    <property type="entry name" value="PEROXIDASE"/>
</dbReference>
<dbReference type="FunFam" id="1.10.420.10:FF:000010">
    <property type="entry name" value="Peroxidase"/>
    <property type="match status" value="1"/>
</dbReference>
<gene>
    <name evidence="24" type="ORF">MERR_LOCUS22096</name>
</gene>
<feature type="signal peptide" evidence="22">
    <location>
        <begin position="1"/>
        <end position="28"/>
    </location>
</feature>
<feature type="disulfide bond" evidence="21">
    <location>
        <begin position="77"/>
        <end position="82"/>
    </location>
</feature>
<comment type="cofactor">
    <cofactor evidence="19 22">
        <name>heme b</name>
        <dbReference type="ChEBI" id="CHEBI:60344"/>
    </cofactor>
    <text evidence="19 22">Binds 1 heme b (iron(II)-protoporphyrin IX) group per subunit.</text>
</comment>
<dbReference type="PROSITE" id="PS00435">
    <property type="entry name" value="PEROXIDASE_1"/>
    <property type="match status" value="1"/>
</dbReference>
<comment type="catalytic activity">
    <reaction evidence="1 22">
        <text>2 a phenolic donor + H2O2 = 2 a phenolic radical donor + 2 H2O</text>
        <dbReference type="Rhea" id="RHEA:56136"/>
        <dbReference type="ChEBI" id="CHEBI:15377"/>
        <dbReference type="ChEBI" id="CHEBI:16240"/>
        <dbReference type="ChEBI" id="CHEBI:139520"/>
        <dbReference type="ChEBI" id="CHEBI:139521"/>
        <dbReference type="EC" id="1.11.1.7"/>
    </reaction>
</comment>
<keyword evidence="6 22" id="KW-0964">Secreted</keyword>
<feature type="binding site" evidence="19">
    <location>
        <position position="94"/>
    </location>
    <ligand>
        <name>Ca(2+)</name>
        <dbReference type="ChEBI" id="CHEBI:29108"/>
        <label>1</label>
    </ligand>
</feature>
<keyword evidence="9 19" id="KW-0479">Metal-binding</keyword>
<evidence type="ECO:0000256" key="8">
    <source>
        <dbReference type="ARBA" id="ARBA00022617"/>
    </source>
</evidence>
<comment type="function">
    <text evidence="2">Removal of H(2)O(2), oxidation of toxic reductants, biosynthesis and degradation of lignin, suberization, auxin catabolism, response to environmental stresses such as wounding, pathogen attack and oxidative stress. These functions might be dependent on each isozyme/isoform in each plant tissue.</text>
</comment>
<comment type="subcellular location">
    <subcellularLocation>
        <location evidence="3 22">Secreted</location>
    </subcellularLocation>
</comment>
<evidence type="ECO:0000256" key="3">
    <source>
        <dbReference type="ARBA" id="ARBA00004613"/>
    </source>
</evidence>
<evidence type="ECO:0000256" key="12">
    <source>
        <dbReference type="ARBA" id="ARBA00023002"/>
    </source>
</evidence>
<feature type="binding site" evidence="19">
    <location>
        <position position="248"/>
    </location>
    <ligand>
        <name>Ca(2+)</name>
        <dbReference type="ChEBI" id="CHEBI:29108"/>
        <label>2</label>
    </ligand>
</feature>
<evidence type="ECO:0000256" key="17">
    <source>
        <dbReference type="PIRSR" id="PIRSR600823-1"/>
    </source>
</evidence>
<keyword evidence="11 19" id="KW-0106">Calcium</keyword>
<dbReference type="GO" id="GO:0020037">
    <property type="term" value="F:heme binding"/>
    <property type="evidence" value="ECO:0007669"/>
    <property type="project" value="UniProtKB-UniRule"/>
</dbReference>
<dbReference type="AlphaFoldDB" id="A0A6D2JCX7"/>
<feature type="domain" description="Plant heme peroxidase family profile" evidence="23">
    <location>
        <begin position="34"/>
        <end position="331"/>
    </location>
</feature>
<evidence type="ECO:0000313" key="25">
    <source>
        <dbReference type="Proteomes" id="UP000467841"/>
    </source>
</evidence>
<name>A0A6D2JCX7_9BRAS</name>
<dbReference type="EMBL" id="CACVBM020001151">
    <property type="protein sequence ID" value="CAA7034861.1"/>
    <property type="molecule type" value="Genomic_DNA"/>
</dbReference>
<keyword evidence="8 22" id="KW-0349">Heme</keyword>
<evidence type="ECO:0000256" key="4">
    <source>
        <dbReference type="ARBA" id="ARBA00006873"/>
    </source>
</evidence>
<keyword evidence="7 22" id="KW-0575">Peroxidase</keyword>